<evidence type="ECO:0000256" key="1">
    <source>
        <dbReference type="SAM" id="MobiDB-lite"/>
    </source>
</evidence>
<proteinExistence type="predicted"/>
<evidence type="ECO:0000313" key="2">
    <source>
        <dbReference type="EMBL" id="SMY29184.1"/>
    </source>
</evidence>
<feature type="region of interest" description="Disordered" evidence="1">
    <location>
        <begin position="531"/>
        <end position="571"/>
    </location>
</feature>
<organism evidence="2 3">
    <name type="scientific">Zymoseptoria tritici ST99CH_1A5</name>
    <dbReference type="NCBI Taxonomy" id="1276529"/>
    <lineage>
        <taxon>Eukaryota</taxon>
        <taxon>Fungi</taxon>
        <taxon>Dikarya</taxon>
        <taxon>Ascomycota</taxon>
        <taxon>Pezizomycotina</taxon>
        <taxon>Dothideomycetes</taxon>
        <taxon>Dothideomycetidae</taxon>
        <taxon>Mycosphaerellales</taxon>
        <taxon>Mycosphaerellaceae</taxon>
        <taxon>Zymoseptoria</taxon>
    </lineage>
</organism>
<protein>
    <submittedName>
        <fullName evidence="2">Uncharacterized protein</fullName>
    </submittedName>
</protein>
<dbReference type="EMBL" id="LT882686">
    <property type="protein sequence ID" value="SMY29184.1"/>
    <property type="molecule type" value="Genomic_DNA"/>
</dbReference>
<evidence type="ECO:0000313" key="3">
    <source>
        <dbReference type="Proteomes" id="UP000215453"/>
    </source>
</evidence>
<dbReference type="AlphaFoldDB" id="A0A1Y6LXS4"/>
<name>A0A1Y6LXS4_ZYMTR</name>
<gene>
    <name evidence="2" type="ORF">ZT1A5_G10631</name>
</gene>
<accession>A0A1Y6LXS4</accession>
<sequence length="1006" mass="112488">MPTGHLTPLGRQLRTVLANLSVKRTTNNTCGAPTALKPALHGRRSLQNVAHSTTIGSLDGEPTAAIVNAPVWRKTTPPTSSRVVKKRGRIDHITNALREVGHEGLMSIPRPGKWDLSYVSVKRKSGFPDAAVNARRHTRDVPPDHTNTANMTLGSILGSYIRAVKSQVDILEADWNKSYTFSQTEIRFLRANGCTTGDISAWADIVTTSDSLSAARKLSEREGSGKSTPAFILLHVLRRKHISSAALRILIQSTFSTLYGQSRSHMPARLHGPPLFLAIIRLMRHARKVWPQALASIVSIWLRHLQHTTISNKSRATHQQLAARTFELNKLLSLVSLSTSLEPFKHVAHRSAAIVPILKFMSEHKPPLLIDRTGYRAVIRVQLAQPKAEREQQWAELKALSWPPWKVDRTGMDASIGLDYGVSQAGATLDAMKDAGYRPLAWEQVARLYAGWDTDGTPTIQTRALLCLPGYLNSEKSPPRISLWAARIECTRTVQEAWACYLAWEELHEQHNQMIYLAIFTKLNEEAKARSKSGIEDEETEVESRYQSPLPGDGKEIFPPPRSTHLHTYTRTSPPTVDELYTTLRERGAVFGGHCLAFLVRNATSLQIGLDRLEDSTVIYPQLRGVQSLQPSISFAKVPDEVFAATITLFSRFALHGTKTGENKTHVTPASLAPTSQLHTFHGLNHKSGMAHAVDLLLRRPFSSTKAYLDVLEALASAHRRLNLHVNYRHDPAAPVRNAAMQVTSPAVQAGALLAYNLMRRTMSAYREQHRPIDLEMFAQICQCTEHAAYASWMLLQNELDPDWTSSQQLSPRNAPHAVAQAKQFARDKDSLHFLVDHFSTLVGTSYPIETSSSTPDQDDDNSLSDLPRLLAVPFPQVLHRYIRALGWMGAHEELLNLLKWMHTHQVELAERAAVERGGEKATRQVVRGLRVFLERTWVKKGSEELEEVGDGDDEIKTILEGLRRPARPRLVDEVRELVESVEGWPGWPGKGRVERYLKDARFEAL</sequence>
<reference evidence="2 3" key="1">
    <citation type="submission" date="2016-10" db="EMBL/GenBank/DDBJ databases">
        <authorList>
            <person name="Varghese N."/>
        </authorList>
    </citation>
    <scope>NUCLEOTIDE SEQUENCE [LARGE SCALE GENOMIC DNA]</scope>
</reference>
<dbReference type="Proteomes" id="UP000215453">
    <property type="component" value="Chromosome 11"/>
</dbReference>